<dbReference type="STRING" id="1817824.A2751_04930"/>
<feature type="domain" description="PIN" evidence="1">
    <location>
        <begin position="3"/>
        <end position="107"/>
    </location>
</feature>
<dbReference type="InterPro" id="IPR002716">
    <property type="entry name" value="PIN_dom"/>
</dbReference>
<reference evidence="2 3" key="1">
    <citation type="journal article" date="2016" name="Nat. Commun.">
        <title>Thousands of microbial genomes shed light on interconnected biogeochemical processes in an aquifer system.</title>
        <authorList>
            <person name="Anantharaman K."/>
            <person name="Brown C.T."/>
            <person name="Hug L.A."/>
            <person name="Sharon I."/>
            <person name="Castelle C.J."/>
            <person name="Probst A.J."/>
            <person name="Thomas B.C."/>
            <person name="Singh A."/>
            <person name="Wilkins M.J."/>
            <person name="Karaoz U."/>
            <person name="Brodie E.L."/>
            <person name="Williams K.H."/>
            <person name="Hubbard S.S."/>
            <person name="Banfield J.F."/>
        </authorList>
    </citation>
    <scope>NUCLEOTIDE SEQUENCE [LARGE SCALE GENOMIC DNA]</scope>
</reference>
<dbReference type="InterPro" id="IPR002850">
    <property type="entry name" value="PIN_toxin-like"/>
</dbReference>
<dbReference type="SUPFAM" id="SSF88723">
    <property type="entry name" value="PIN domain-like"/>
    <property type="match status" value="1"/>
</dbReference>
<dbReference type="Pfam" id="PF13470">
    <property type="entry name" value="PIN_3"/>
    <property type="match status" value="1"/>
</dbReference>
<dbReference type="Proteomes" id="UP000176864">
    <property type="component" value="Unassembled WGS sequence"/>
</dbReference>
<organism evidence="2 3">
    <name type="scientific">Candidatus Doudnabacteria bacterium RIFCSPHIGHO2_01_FULL_46_14</name>
    <dbReference type="NCBI Taxonomy" id="1817824"/>
    <lineage>
        <taxon>Bacteria</taxon>
        <taxon>Candidatus Doudnaibacteriota</taxon>
    </lineage>
</organism>
<accession>A0A1F5NNP1</accession>
<proteinExistence type="predicted"/>
<comment type="caution">
    <text evidence="2">The sequence shown here is derived from an EMBL/GenBank/DDBJ whole genome shotgun (WGS) entry which is preliminary data.</text>
</comment>
<sequence>MIKVVIDTNIIVQGAQDENSYAFRIIREVIDGRIQAFATHQTMSENRQMLRKLVRDREYRTMLEDFFTNLQIVKIYQHLNIVSDPEDNKLIESCASSGAEYLITNDREVLDVEEYHGTKIVTPQEFWTAYKSDDDSGSSWNDWTKMLMGQ</sequence>
<dbReference type="PANTHER" id="PTHR34610:SF3">
    <property type="entry name" value="SSL7007 PROTEIN"/>
    <property type="match status" value="1"/>
</dbReference>
<evidence type="ECO:0000313" key="2">
    <source>
        <dbReference type="EMBL" id="OGE79307.1"/>
    </source>
</evidence>
<protein>
    <submittedName>
        <fullName evidence="2">Putative toxin-antitoxin system toxin component, PIN family</fullName>
    </submittedName>
</protein>
<dbReference type="InterPro" id="IPR029060">
    <property type="entry name" value="PIN-like_dom_sf"/>
</dbReference>
<dbReference type="PANTHER" id="PTHR34610">
    <property type="entry name" value="SSL7007 PROTEIN"/>
    <property type="match status" value="1"/>
</dbReference>
<dbReference type="AlphaFoldDB" id="A0A1F5NNP1"/>
<name>A0A1F5NNP1_9BACT</name>
<dbReference type="Gene3D" id="3.40.50.1010">
    <property type="entry name" value="5'-nuclease"/>
    <property type="match status" value="1"/>
</dbReference>
<gene>
    <name evidence="2" type="ORF">A2751_04930</name>
</gene>
<evidence type="ECO:0000313" key="3">
    <source>
        <dbReference type="Proteomes" id="UP000176864"/>
    </source>
</evidence>
<evidence type="ECO:0000259" key="1">
    <source>
        <dbReference type="Pfam" id="PF13470"/>
    </source>
</evidence>
<dbReference type="EMBL" id="MFEK01000006">
    <property type="protein sequence ID" value="OGE79307.1"/>
    <property type="molecule type" value="Genomic_DNA"/>
</dbReference>
<dbReference type="NCBIfam" id="TIGR00305">
    <property type="entry name" value="putative toxin-antitoxin system toxin component, PIN family"/>
    <property type="match status" value="1"/>
</dbReference>